<keyword evidence="1 4" id="KW-0808">Transferase</keyword>
<dbReference type="CDD" id="cd02440">
    <property type="entry name" value="AdoMet_MTases"/>
    <property type="match status" value="1"/>
</dbReference>
<keyword evidence="5" id="KW-1185">Reference proteome</keyword>
<dbReference type="EC" id="2.1.1.222" evidence="4"/>
<protein>
    <submittedName>
        <fullName evidence="4">Class I SAM-dependent methyltransferase</fullName>
        <ecNumber evidence="4">2.1.1.222</ecNumber>
        <ecNumber evidence="4">2.1.1.64</ecNumber>
    </submittedName>
</protein>
<dbReference type="Pfam" id="PF13649">
    <property type="entry name" value="Methyltransf_25"/>
    <property type="match status" value="1"/>
</dbReference>
<evidence type="ECO:0000256" key="1">
    <source>
        <dbReference type="ARBA" id="ARBA00022679"/>
    </source>
</evidence>
<organism evidence="4 5">
    <name type="scientific">Polaromonas aquatica</name>
    <dbReference type="NCBI Taxonomy" id="332657"/>
    <lineage>
        <taxon>Bacteria</taxon>
        <taxon>Pseudomonadati</taxon>
        <taxon>Pseudomonadota</taxon>
        <taxon>Betaproteobacteria</taxon>
        <taxon>Burkholderiales</taxon>
        <taxon>Comamonadaceae</taxon>
        <taxon>Polaromonas</taxon>
    </lineage>
</organism>
<dbReference type="Gene3D" id="3.40.50.150">
    <property type="entry name" value="Vaccinia Virus protein VP39"/>
    <property type="match status" value="1"/>
</dbReference>
<feature type="domain" description="Methyltransferase" evidence="3">
    <location>
        <begin position="29"/>
        <end position="112"/>
    </location>
</feature>
<dbReference type="GO" id="GO:0061542">
    <property type="term" value="F:3-demethylubiquinol 3-O-methyltransferase activity"/>
    <property type="evidence" value="ECO:0007669"/>
    <property type="project" value="UniProtKB-EC"/>
</dbReference>
<keyword evidence="4" id="KW-0489">Methyltransferase</keyword>
<evidence type="ECO:0000313" key="5">
    <source>
        <dbReference type="Proteomes" id="UP001596270"/>
    </source>
</evidence>
<dbReference type="SUPFAM" id="SSF53335">
    <property type="entry name" value="S-adenosyl-L-methionine-dependent methyltransferases"/>
    <property type="match status" value="1"/>
</dbReference>
<dbReference type="Proteomes" id="UP001596270">
    <property type="component" value="Unassembled WGS sequence"/>
</dbReference>
<dbReference type="InterPro" id="IPR029063">
    <property type="entry name" value="SAM-dependent_MTases_sf"/>
</dbReference>
<name>A0ABW1TTC5_9BURK</name>
<dbReference type="GO" id="GO:0102208">
    <property type="term" value="F:2-polyprenyl-6-hydroxyphenol methylase activity"/>
    <property type="evidence" value="ECO:0007669"/>
    <property type="project" value="UniProtKB-EC"/>
</dbReference>
<evidence type="ECO:0000259" key="3">
    <source>
        <dbReference type="Pfam" id="PF13649"/>
    </source>
</evidence>
<evidence type="ECO:0000313" key="4">
    <source>
        <dbReference type="EMBL" id="MFC6280297.1"/>
    </source>
</evidence>
<dbReference type="RefSeq" id="WP_377412317.1">
    <property type="nucleotide sequence ID" value="NZ_JBHSRS010000005.1"/>
</dbReference>
<dbReference type="EC" id="2.1.1.64" evidence="4"/>
<evidence type="ECO:0000256" key="2">
    <source>
        <dbReference type="SAM" id="MobiDB-lite"/>
    </source>
</evidence>
<dbReference type="EMBL" id="JBHSRS010000005">
    <property type="protein sequence ID" value="MFC6280297.1"/>
    <property type="molecule type" value="Genomic_DNA"/>
</dbReference>
<dbReference type="GO" id="GO:0032259">
    <property type="term" value="P:methylation"/>
    <property type="evidence" value="ECO:0007669"/>
    <property type="project" value="UniProtKB-KW"/>
</dbReference>
<dbReference type="PANTHER" id="PTHR43861:SF3">
    <property type="entry name" value="PUTATIVE (AFU_ORTHOLOGUE AFUA_2G14390)-RELATED"/>
    <property type="match status" value="1"/>
</dbReference>
<comment type="caution">
    <text evidence="4">The sequence shown here is derived from an EMBL/GenBank/DDBJ whole genome shotgun (WGS) entry which is preliminary data.</text>
</comment>
<dbReference type="InterPro" id="IPR041698">
    <property type="entry name" value="Methyltransf_25"/>
</dbReference>
<sequence length="206" mass="22566">MKDIDLHGLEAASIWVQRWSHLVKPGGTVLDVACGHGRHSRWFYEQNHPVVAVDRAQAAIESIANTIPAGACETVVADIESGPWPFTGRQFDAVVATNYLWRPLIPTLLASLAAGGVLIYETFTQGNETVGKPSRPDFLLRPGELLDICKDLRVVAFEEGFQDESATPLGRPARFIQRIAAVRPPAERVAGASPQTQQIPPRYHLP</sequence>
<accession>A0ABW1TTC5</accession>
<reference evidence="5" key="1">
    <citation type="journal article" date="2019" name="Int. J. Syst. Evol. Microbiol.">
        <title>The Global Catalogue of Microorganisms (GCM) 10K type strain sequencing project: providing services to taxonomists for standard genome sequencing and annotation.</title>
        <authorList>
            <consortium name="The Broad Institute Genomics Platform"/>
            <consortium name="The Broad Institute Genome Sequencing Center for Infectious Disease"/>
            <person name="Wu L."/>
            <person name="Ma J."/>
        </authorList>
    </citation>
    <scope>NUCLEOTIDE SEQUENCE [LARGE SCALE GENOMIC DNA]</scope>
    <source>
        <strain evidence="5">CCUG 39402</strain>
    </source>
</reference>
<proteinExistence type="predicted"/>
<dbReference type="PANTHER" id="PTHR43861">
    <property type="entry name" value="TRANS-ACONITATE 2-METHYLTRANSFERASE-RELATED"/>
    <property type="match status" value="1"/>
</dbReference>
<feature type="region of interest" description="Disordered" evidence="2">
    <location>
        <begin position="187"/>
        <end position="206"/>
    </location>
</feature>
<gene>
    <name evidence="4" type="ORF">ACFQND_03500</name>
</gene>